<proteinExistence type="predicted"/>
<dbReference type="Proteomes" id="UP000606498">
    <property type="component" value="Unassembled WGS sequence"/>
</dbReference>
<protein>
    <submittedName>
        <fullName evidence="1">Uncharacterized protein</fullName>
    </submittedName>
</protein>
<dbReference type="RefSeq" id="WP_100142516.1">
    <property type="nucleotide sequence ID" value="NZ_BMKO01000002.1"/>
</dbReference>
<name>A0ABQ1T0G8_9GAMM</name>
<organism evidence="1 2">
    <name type="scientific">Shewanella carassii</name>
    <dbReference type="NCBI Taxonomy" id="1987584"/>
    <lineage>
        <taxon>Bacteria</taxon>
        <taxon>Pseudomonadati</taxon>
        <taxon>Pseudomonadota</taxon>
        <taxon>Gammaproteobacteria</taxon>
        <taxon>Alteromonadales</taxon>
        <taxon>Shewanellaceae</taxon>
        <taxon>Shewanella</taxon>
    </lineage>
</organism>
<comment type="caution">
    <text evidence="1">The sequence shown here is derived from an EMBL/GenBank/DDBJ whole genome shotgun (WGS) entry which is preliminary data.</text>
</comment>
<reference evidence="2" key="1">
    <citation type="journal article" date="2019" name="Int. J. Syst. Evol. Microbiol.">
        <title>The Global Catalogue of Microorganisms (GCM) 10K type strain sequencing project: providing services to taxonomists for standard genome sequencing and annotation.</title>
        <authorList>
            <consortium name="The Broad Institute Genomics Platform"/>
            <consortium name="The Broad Institute Genome Sequencing Center for Infectious Disease"/>
            <person name="Wu L."/>
            <person name="Ma J."/>
        </authorList>
    </citation>
    <scope>NUCLEOTIDE SEQUENCE [LARGE SCALE GENOMIC DNA]</scope>
    <source>
        <strain evidence="2">CGMCC 1.16033</strain>
    </source>
</reference>
<dbReference type="EMBL" id="BMKO01000002">
    <property type="protein sequence ID" value="GGE72919.1"/>
    <property type="molecule type" value="Genomic_DNA"/>
</dbReference>
<evidence type="ECO:0000313" key="2">
    <source>
        <dbReference type="Proteomes" id="UP000606498"/>
    </source>
</evidence>
<evidence type="ECO:0000313" key="1">
    <source>
        <dbReference type="EMBL" id="GGE72919.1"/>
    </source>
</evidence>
<sequence length="109" mass="12233">MPQTPESLILTSKQLQLSAWDNVRYLVSVLALQGEPTQAYEVTLEGKLHYLVNGLGVNFDCGRCNSYQTPITLLTVTDINPNRTLDIAPLSAEQINYLCMETAHFDHCY</sequence>
<keyword evidence="2" id="KW-1185">Reference proteome</keyword>
<accession>A0ABQ1T0G8</accession>
<gene>
    <name evidence="1" type="ORF">GCM10011520_11880</name>
</gene>